<dbReference type="GO" id="GO:0005634">
    <property type="term" value="C:nucleus"/>
    <property type="evidence" value="ECO:0007669"/>
    <property type="project" value="TreeGrafter"/>
</dbReference>
<comment type="similarity">
    <text evidence="1">Belongs to the SRR1 family.</text>
</comment>
<evidence type="ECO:0000259" key="2">
    <source>
        <dbReference type="Pfam" id="PF07985"/>
    </source>
</evidence>
<protein>
    <recommendedName>
        <fullName evidence="2">SRR1-like domain-containing protein</fullName>
    </recommendedName>
</protein>
<dbReference type="InterPro" id="IPR012942">
    <property type="entry name" value="SRR1-like"/>
</dbReference>
<dbReference type="AlphaFoldDB" id="A0AAV1YW24"/>
<evidence type="ECO:0000256" key="1">
    <source>
        <dbReference type="ARBA" id="ARBA00009856"/>
    </source>
</evidence>
<organism evidence="3 4">
    <name type="scientific">Larinioides sclopetarius</name>
    <dbReference type="NCBI Taxonomy" id="280406"/>
    <lineage>
        <taxon>Eukaryota</taxon>
        <taxon>Metazoa</taxon>
        <taxon>Ecdysozoa</taxon>
        <taxon>Arthropoda</taxon>
        <taxon>Chelicerata</taxon>
        <taxon>Arachnida</taxon>
        <taxon>Araneae</taxon>
        <taxon>Araneomorphae</taxon>
        <taxon>Entelegynae</taxon>
        <taxon>Araneoidea</taxon>
        <taxon>Araneidae</taxon>
        <taxon>Larinioides</taxon>
    </lineage>
</organism>
<keyword evidence="4" id="KW-1185">Reference proteome</keyword>
<dbReference type="GO" id="GO:0005737">
    <property type="term" value="C:cytoplasm"/>
    <property type="evidence" value="ECO:0007669"/>
    <property type="project" value="TreeGrafter"/>
</dbReference>
<name>A0AAV1YW24_9ARAC</name>
<dbReference type="EMBL" id="CAXIEN010000007">
    <property type="protein sequence ID" value="CAL1263062.1"/>
    <property type="molecule type" value="Genomic_DNA"/>
</dbReference>
<sequence length="280" mass="32296">MMPKTLPDNDGFITVTHKGKKNRKITPQDVFAQPQEPDAKSGVFNKRKFESAVEDIKSSNFFMNFKENLLNILKNFCSNVESDYQVDLLQNVDIICYGLGHFASCVTARYQLAFLILLKDIVLPRTIGIYDPVFSNEEKSVLEDLCLNVLDVNEEAKRTAFSKTIFFMPHCDLPLYNNLLWANWSKEPLSKLILIGNSFQQYLLDRTGKYLKEKAVYVNYASKFVTETKIVNDFKFLDIFNNLSVHCFHINALNEIPFEVWNDNTEPVYDDADEIIKNVS</sequence>
<dbReference type="Pfam" id="PF07985">
    <property type="entry name" value="SRR1"/>
    <property type="match status" value="1"/>
</dbReference>
<evidence type="ECO:0000313" key="4">
    <source>
        <dbReference type="Proteomes" id="UP001497382"/>
    </source>
</evidence>
<accession>A0AAV1YW24</accession>
<dbReference type="InterPro" id="IPR040044">
    <property type="entry name" value="SRR1L"/>
</dbReference>
<dbReference type="Proteomes" id="UP001497382">
    <property type="component" value="Unassembled WGS sequence"/>
</dbReference>
<feature type="domain" description="SRR1-like" evidence="2">
    <location>
        <begin position="93"/>
        <end position="247"/>
    </location>
</feature>
<dbReference type="PANTHER" id="PTHR28626:SF3">
    <property type="entry name" value="SRR1-LIKE PROTEIN"/>
    <property type="match status" value="1"/>
</dbReference>
<reference evidence="3 4" key="1">
    <citation type="submission" date="2024-04" db="EMBL/GenBank/DDBJ databases">
        <authorList>
            <person name="Rising A."/>
            <person name="Reimegard J."/>
            <person name="Sonavane S."/>
            <person name="Akerstrom W."/>
            <person name="Nylinder S."/>
            <person name="Hedman E."/>
            <person name="Kallberg Y."/>
        </authorList>
    </citation>
    <scope>NUCLEOTIDE SEQUENCE [LARGE SCALE GENOMIC DNA]</scope>
</reference>
<proteinExistence type="inferred from homology"/>
<gene>
    <name evidence="3" type="ORF">LARSCL_LOCUS1339</name>
</gene>
<dbReference type="PANTHER" id="PTHR28626">
    <property type="entry name" value="SRR1-LIKE PROTEIN"/>
    <property type="match status" value="1"/>
</dbReference>
<comment type="caution">
    <text evidence="3">The sequence shown here is derived from an EMBL/GenBank/DDBJ whole genome shotgun (WGS) entry which is preliminary data.</text>
</comment>
<evidence type="ECO:0000313" key="3">
    <source>
        <dbReference type="EMBL" id="CAL1263062.1"/>
    </source>
</evidence>